<gene>
    <name evidence="5" type="ORF">DKG75_07045</name>
</gene>
<keyword evidence="1 2" id="KW-0238">DNA-binding</keyword>
<dbReference type="InterPro" id="IPR001647">
    <property type="entry name" value="HTH_TetR"/>
</dbReference>
<evidence type="ECO:0000313" key="6">
    <source>
        <dbReference type="Proteomes" id="UP000246077"/>
    </source>
</evidence>
<dbReference type="PRINTS" id="PR00455">
    <property type="entry name" value="HTHTETR"/>
</dbReference>
<organism evidence="5 6">
    <name type="scientific">Zavarzinia compransoris</name>
    <dbReference type="NCBI Taxonomy" id="1264899"/>
    <lineage>
        <taxon>Bacteria</taxon>
        <taxon>Pseudomonadati</taxon>
        <taxon>Pseudomonadota</taxon>
        <taxon>Alphaproteobacteria</taxon>
        <taxon>Rhodospirillales</taxon>
        <taxon>Zavarziniaceae</taxon>
        <taxon>Zavarzinia</taxon>
    </lineage>
</organism>
<dbReference type="Gene3D" id="1.10.357.10">
    <property type="entry name" value="Tetracycline Repressor, domain 2"/>
    <property type="match status" value="1"/>
</dbReference>
<feature type="domain" description="HTH tetR-type" evidence="4">
    <location>
        <begin position="29"/>
        <end position="89"/>
    </location>
</feature>
<accession>A0A317E9E5</accession>
<name>A0A317E9E5_9PROT</name>
<feature type="region of interest" description="Disordered" evidence="3">
    <location>
        <begin position="1"/>
        <end position="28"/>
    </location>
</feature>
<evidence type="ECO:0000259" key="4">
    <source>
        <dbReference type="PROSITE" id="PS50977"/>
    </source>
</evidence>
<protein>
    <submittedName>
        <fullName evidence="5">TetR family transcriptional regulator</fullName>
    </submittedName>
</protein>
<dbReference type="InterPro" id="IPR009057">
    <property type="entry name" value="Homeodomain-like_sf"/>
</dbReference>
<dbReference type="PROSITE" id="PS50977">
    <property type="entry name" value="HTH_TETR_2"/>
    <property type="match status" value="1"/>
</dbReference>
<evidence type="ECO:0000256" key="3">
    <source>
        <dbReference type="SAM" id="MobiDB-lite"/>
    </source>
</evidence>
<dbReference type="AlphaFoldDB" id="A0A317E9E5"/>
<evidence type="ECO:0000256" key="1">
    <source>
        <dbReference type="ARBA" id="ARBA00023125"/>
    </source>
</evidence>
<dbReference type="PANTHER" id="PTHR30055">
    <property type="entry name" value="HTH-TYPE TRANSCRIPTIONAL REGULATOR RUTR"/>
    <property type="match status" value="1"/>
</dbReference>
<dbReference type="Pfam" id="PF00440">
    <property type="entry name" value="TetR_N"/>
    <property type="match status" value="1"/>
</dbReference>
<dbReference type="SUPFAM" id="SSF46689">
    <property type="entry name" value="Homeodomain-like"/>
    <property type="match status" value="1"/>
</dbReference>
<feature type="DNA-binding region" description="H-T-H motif" evidence="2">
    <location>
        <begin position="52"/>
        <end position="71"/>
    </location>
</feature>
<proteinExistence type="predicted"/>
<dbReference type="GO" id="GO:0000976">
    <property type="term" value="F:transcription cis-regulatory region binding"/>
    <property type="evidence" value="ECO:0007669"/>
    <property type="project" value="TreeGrafter"/>
</dbReference>
<sequence>MSTGSKMPPAPSPRASSPKARTTQAERRSATRAKIIEATLACLADQGFAATGVAQVVTRAGVSRGAWAHHFPTMEALILATAEHLLTAVHDRLDQIVAALSGGDQAVETMVAAAWGEFFSGEVNEIYLELLVASRRNPALAAVLHDLSERIMAKLATVAAARFVPAPGAVGSVTETLMLGRWLMRGMALDAHMLPPDLLGHYLGLWRRLASTQMNGR</sequence>
<comment type="caution">
    <text evidence="5">The sequence shown here is derived from an EMBL/GenBank/DDBJ whole genome shotgun (WGS) entry which is preliminary data.</text>
</comment>
<dbReference type="GO" id="GO:0003700">
    <property type="term" value="F:DNA-binding transcription factor activity"/>
    <property type="evidence" value="ECO:0007669"/>
    <property type="project" value="TreeGrafter"/>
</dbReference>
<evidence type="ECO:0000256" key="2">
    <source>
        <dbReference type="PROSITE-ProRule" id="PRU00335"/>
    </source>
</evidence>
<dbReference type="RefSeq" id="WP_109920390.1">
    <property type="nucleotide sequence ID" value="NZ_QGLF01000002.1"/>
</dbReference>
<dbReference type="OrthoDB" id="9805134at2"/>
<keyword evidence="6" id="KW-1185">Reference proteome</keyword>
<dbReference type="EMBL" id="QGLF01000002">
    <property type="protein sequence ID" value="PWR21745.1"/>
    <property type="molecule type" value="Genomic_DNA"/>
</dbReference>
<dbReference type="PANTHER" id="PTHR30055:SF226">
    <property type="entry name" value="HTH-TYPE TRANSCRIPTIONAL REGULATOR PKSA"/>
    <property type="match status" value="1"/>
</dbReference>
<dbReference type="Proteomes" id="UP000246077">
    <property type="component" value="Unassembled WGS sequence"/>
</dbReference>
<evidence type="ECO:0000313" key="5">
    <source>
        <dbReference type="EMBL" id="PWR21745.1"/>
    </source>
</evidence>
<reference evidence="6" key="1">
    <citation type="submission" date="2018-05" db="EMBL/GenBank/DDBJ databases">
        <title>Zavarzinia sp. HR-AS.</title>
        <authorList>
            <person name="Lee Y."/>
            <person name="Jeon C.O."/>
        </authorList>
    </citation>
    <scope>NUCLEOTIDE SEQUENCE [LARGE SCALE GENOMIC DNA]</scope>
    <source>
        <strain evidence="6">DSM 1231</strain>
    </source>
</reference>
<dbReference type="InterPro" id="IPR050109">
    <property type="entry name" value="HTH-type_TetR-like_transc_reg"/>
</dbReference>